<evidence type="ECO:0000256" key="1">
    <source>
        <dbReference type="SAM" id="MobiDB-lite"/>
    </source>
</evidence>
<protein>
    <submittedName>
        <fullName evidence="2">Uncharacterized protein</fullName>
    </submittedName>
</protein>
<dbReference type="EMBL" id="QRVN01000007">
    <property type="protein sequence ID" value="RGS47853.1"/>
    <property type="molecule type" value="Genomic_DNA"/>
</dbReference>
<dbReference type="AlphaFoldDB" id="A0AA92TMD3"/>
<proteinExistence type="predicted"/>
<accession>A0AA92TMD3</accession>
<dbReference type="Proteomes" id="UP000286113">
    <property type="component" value="Unassembled WGS sequence"/>
</dbReference>
<organism evidence="2 3">
    <name type="scientific">Segatella copri</name>
    <dbReference type="NCBI Taxonomy" id="165179"/>
    <lineage>
        <taxon>Bacteria</taxon>
        <taxon>Pseudomonadati</taxon>
        <taxon>Bacteroidota</taxon>
        <taxon>Bacteroidia</taxon>
        <taxon>Bacteroidales</taxon>
        <taxon>Prevotellaceae</taxon>
        <taxon>Segatella</taxon>
    </lineage>
</organism>
<feature type="non-terminal residue" evidence="2">
    <location>
        <position position="78"/>
    </location>
</feature>
<feature type="region of interest" description="Disordered" evidence="1">
    <location>
        <begin position="1"/>
        <end position="22"/>
    </location>
</feature>
<evidence type="ECO:0000313" key="3">
    <source>
        <dbReference type="Proteomes" id="UP000286113"/>
    </source>
</evidence>
<reference evidence="2 3" key="1">
    <citation type="submission" date="2018-08" db="EMBL/GenBank/DDBJ databases">
        <title>A genome reference for cultivated species of the human gut microbiota.</title>
        <authorList>
            <person name="Zou Y."/>
            <person name="Xue W."/>
            <person name="Luo G."/>
        </authorList>
    </citation>
    <scope>NUCLEOTIDE SEQUENCE [LARGE SCALE GENOMIC DNA]</scope>
    <source>
        <strain evidence="2 3">AF22-1</strain>
    </source>
</reference>
<name>A0AA92TMD3_9BACT</name>
<comment type="caution">
    <text evidence="2">The sequence shown here is derived from an EMBL/GenBank/DDBJ whole genome shotgun (WGS) entry which is preliminary data.</text>
</comment>
<sequence length="78" mass="9062">MKENKPTNETGKKPETEQEKEVLPSFFQTLKTSTSKPLPNREVLEYNIMHSAPVKTNTEGYRSMIKVDKRTAEDIKHR</sequence>
<gene>
    <name evidence="2" type="ORF">DWX90_05345</name>
</gene>
<evidence type="ECO:0000313" key="2">
    <source>
        <dbReference type="EMBL" id="RGS47853.1"/>
    </source>
</evidence>